<dbReference type="SMART" id="SM00184">
    <property type="entry name" value="RING"/>
    <property type="match status" value="1"/>
</dbReference>
<dbReference type="PROSITE" id="PS50089">
    <property type="entry name" value="ZF_RING_2"/>
    <property type="match status" value="1"/>
</dbReference>
<dbReference type="Pfam" id="PF13639">
    <property type="entry name" value="zf-RING_2"/>
    <property type="match status" value="1"/>
</dbReference>
<comment type="caution">
    <text evidence="7">The sequence shown here is derived from an EMBL/GenBank/DDBJ whole genome shotgun (WGS) entry which is preliminary data.</text>
</comment>
<dbReference type="EMBL" id="JAXOVC010000004">
    <property type="protein sequence ID" value="KAK4502817.1"/>
    <property type="molecule type" value="Genomic_DNA"/>
</dbReference>
<evidence type="ECO:0000256" key="5">
    <source>
        <dbReference type="SAM" id="MobiDB-lite"/>
    </source>
</evidence>
<feature type="compositionally biased region" description="Acidic residues" evidence="5">
    <location>
        <begin position="447"/>
        <end position="459"/>
    </location>
</feature>
<evidence type="ECO:0000313" key="8">
    <source>
        <dbReference type="Proteomes" id="UP001305779"/>
    </source>
</evidence>
<keyword evidence="8" id="KW-1185">Reference proteome</keyword>
<evidence type="ECO:0000256" key="1">
    <source>
        <dbReference type="ARBA" id="ARBA00022723"/>
    </source>
</evidence>
<keyword evidence="3" id="KW-0862">Zinc</keyword>
<reference evidence="7 8" key="1">
    <citation type="journal article" date="2023" name="G3 (Bethesda)">
        <title>A chromosome-level genome assembly of Zasmidium syzygii isolated from banana leaves.</title>
        <authorList>
            <person name="van Westerhoven A.C."/>
            <person name="Mehrabi R."/>
            <person name="Talebi R."/>
            <person name="Steentjes M.B.F."/>
            <person name="Corcolon B."/>
            <person name="Chong P.A."/>
            <person name="Kema G.H.J."/>
            <person name="Seidl M.F."/>
        </authorList>
    </citation>
    <scope>NUCLEOTIDE SEQUENCE [LARGE SCALE GENOMIC DNA]</scope>
    <source>
        <strain evidence="7 8">P124</strain>
    </source>
</reference>
<protein>
    <recommendedName>
        <fullName evidence="6">RING-type domain-containing protein</fullName>
    </recommendedName>
</protein>
<keyword evidence="2 4" id="KW-0863">Zinc-finger</keyword>
<feature type="region of interest" description="Disordered" evidence="5">
    <location>
        <begin position="424"/>
        <end position="459"/>
    </location>
</feature>
<name>A0ABR0EMK7_ZASCE</name>
<dbReference type="InterPro" id="IPR013083">
    <property type="entry name" value="Znf_RING/FYVE/PHD"/>
</dbReference>
<dbReference type="CDD" id="cd16454">
    <property type="entry name" value="RING-H2_PA-TM-RING"/>
    <property type="match status" value="1"/>
</dbReference>
<dbReference type="Gene3D" id="3.30.40.10">
    <property type="entry name" value="Zinc/RING finger domain, C3HC4 (zinc finger)"/>
    <property type="match status" value="1"/>
</dbReference>
<dbReference type="Proteomes" id="UP001305779">
    <property type="component" value="Unassembled WGS sequence"/>
</dbReference>
<feature type="domain" description="RING-type" evidence="6">
    <location>
        <begin position="374"/>
        <end position="416"/>
    </location>
</feature>
<keyword evidence="1" id="KW-0479">Metal-binding</keyword>
<feature type="region of interest" description="Disordered" evidence="5">
    <location>
        <begin position="32"/>
        <end position="101"/>
    </location>
</feature>
<evidence type="ECO:0000313" key="7">
    <source>
        <dbReference type="EMBL" id="KAK4502817.1"/>
    </source>
</evidence>
<dbReference type="InterPro" id="IPR051834">
    <property type="entry name" value="RING_finger_E3_ligase"/>
</dbReference>
<feature type="compositionally biased region" description="Acidic residues" evidence="5">
    <location>
        <begin position="34"/>
        <end position="78"/>
    </location>
</feature>
<dbReference type="PANTHER" id="PTHR45931:SF16">
    <property type="entry name" value="RING_U-BOX SUPERFAMILY PROTEIN"/>
    <property type="match status" value="1"/>
</dbReference>
<organism evidence="7 8">
    <name type="scientific">Zasmidium cellare</name>
    <name type="common">Wine cellar mold</name>
    <name type="synonym">Racodium cellare</name>
    <dbReference type="NCBI Taxonomy" id="395010"/>
    <lineage>
        <taxon>Eukaryota</taxon>
        <taxon>Fungi</taxon>
        <taxon>Dikarya</taxon>
        <taxon>Ascomycota</taxon>
        <taxon>Pezizomycotina</taxon>
        <taxon>Dothideomycetes</taxon>
        <taxon>Dothideomycetidae</taxon>
        <taxon>Mycosphaerellales</taxon>
        <taxon>Mycosphaerellaceae</taxon>
        <taxon>Zasmidium</taxon>
    </lineage>
</organism>
<accession>A0ABR0EMK7</accession>
<evidence type="ECO:0000256" key="4">
    <source>
        <dbReference type="PROSITE-ProRule" id="PRU00175"/>
    </source>
</evidence>
<dbReference type="InterPro" id="IPR001841">
    <property type="entry name" value="Znf_RING"/>
</dbReference>
<sequence>MASTIEGLTDEQAAVLVGLQVGDLLLIQKVQRYEEDEDDDVEDYDEDDGEGSGEGDEDGSDGDGEGADDEGDDAESDSASEASMSDSNGESDDQAQSDDTSATEVQVLPRVFTISAITHDASGNITDIQLVHLKYSSTVPIAHSYQIYGKQVVHDHPISCGQQGDGCEATKIADVVNHQDFQIHAKPNGDLVRRLDQDIWNTNSHTRCITGCSSGFLPHGHNIQAMIANYTSPTQALGTPLPTSYQLPLCPVCVGVDLLKEQQVLQANLMVAGMVEMGDVVEFLGRVNPRRRELGYPFEQFDEREWGFGEFDDMLSDDEGDYDEDGGRWEDWNEAMDPNSIVQNRPASAATIASLPRKVFEAAKQDKEDEVANCKVCLDKFDEGAVLVELPCGHTYYHEECIEQWLKQFDNCPTCRRVVPAVEEKKDENKAAEEGAAEEASAGDIAVEMDGDDTVMSDV</sequence>
<evidence type="ECO:0000256" key="2">
    <source>
        <dbReference type="ARBA" id="ARBA00022771"/>
    </source>
</evidence>
<evidence type="ECO:0000256" key="3">
    <source>
        <dbReference type="ARBA" id="ARBA00022833"/>
    </source>
</evidence>
<dbReference type="PANTHER" id="PTHR45931">
    <property type="entry name" value="SI:CH211-59O9.10"/>
    <property type="match status" value="1"/>
</dbReference>
<feature type="compositionally biased region" description="Basic and acidic residues" evidence="5">
    <location>
        <begin position="424"/>
        <end position="433"/>
    </location>
</feature>
<gene>
    <name evidence="7" type="ORF">PRZ48_006243</name>
</gene>
<proteinExistence type="predicted"/>
<dbReference type="SUPFAM" id="SSF57850">
    <property type="entry name" value="RING/U-box"/>
    <property type="match status" value="1"/>
</dbReference>
<evidence type="ECO:0000259" key="6">
    <source>
        <dbReference type="PROSITE" id="PS50089"/>
    </source>
</evidence>